<dbReference type="InterPro" id="IPR046290">
    <property type="entry name" value="DUF6327"/>
</dbReference>
<dbReference type="RefSeq" id="WP_103998535.1">
    <property type="nucleotide sequence ID" value="NZ_FNVP01000001.1"/>
</dbReference>
<protein>
    <submittedName>
        <fullName evidence="1">Uncharacterized protein</fullName>
    </submittedName>
</protein>
<reference evidence="2" key="1">
    <citation type="submission" date="2016-10" db="EMBL/GenBank/DDBJ databases">
        <authorList>
            <person name="Varghese N."/>
            <person name="Submissions S."/>
        </authorList>
    </citation>
    <scope>NUCLEOTIDE SEQUENCE [LARGE SCALE GENOMIC DNA]</scope>
    <source>
        <strain evidence="2">CGMCC 1.9230</strain>
    </source>
</reference>
<dbReference type="OrthoDB" id="1449018at2"/>
<keyword evidence="2" id="KW-1185">Reference proteome</keyword>
<evidence type="ECO:0000313" key="1">
    <source>
        <dbReference type="EMBL" id="SEF53029.1"/>
    </source>
</evidence>
<dbReference type="AlphaFoldDB" id="A0A1H5SR41"/>
<dbReference type="Proteomes" id="UP000236737">
    <property type="component" value="Unassembled WGS sequence"/>
</dbReference>
<dbReference type="Pfam" id="PF19852">
    <property type="entry name" value="DUF6327"/>
    <property type="match status" value="1"/>
</dbReference>
<name>A0A1H5SR41_9FLAO</name>
<dbReference type="EMBL" id="FNVP01000001">
    <property type="protein sequence ID" value="SEF53029.1"/>
    <property type="molecule type" value="Genomic_DNA"/>
</dbReference>
<evidence type="ECO:0000313" key="2">
    <source>
        <dbReference type="Proteomes" id="UP000236737"/>
    </source>
</evidence>
<accession>A0A1H5SR41</accession>
<sequence>METKRYSSYAQIDRELEILKIEKEISYQKLVFGIKKTKESLTPQNIVSGVIGSSLNAFSGNYGTLINLAIPYVTKAVPFVSKAFPKVIKWVSKLKRGN</sequence>
<organism evidence="1 2">
    <name type="scientific">Flavobacterium urumqiense</name>
    <dbReference type="NCBI Taxonomy" id="935224"/>
    <lineage>
        <taxon>Bacteria</taxon>
        <taxon>Pseudomonadati</taxon>
        <taxon>Bacteroidota</taxon>
        <taxon>Flavobacteriia</taxon>
        <taxon>Flavobacteriales</taxon>
        <taxon>Flavobacteriaceae</taxon>
        <taxon>Flavobacterium</taxon>
    </lineage>
</organism>
<proteinExistence type="predicted"/>
<gene>
    <name evidence="1" type="ORF">SAMN04488130_101409</name>
</gene>